<dbReference type="GO" id="GO:0003677">
    <property type="term" value="F:DNA binding"/>
    <property type="evidence" value="ECO:0007669"/>
    <property type="project" value="UniProtKB-KW"/>
</dbReference>
<gene>
    <name evidence="6" type="primary">ia-4</name>
</gene>
<proteinExistence type="inferred from homology"/>
<dbReference type="GO" id="GO:0006310">
    <property type="term" value="P:DNA recombination"/>
    <property type="evidence" value="ECO:0007669"/>
    <property type="project" value="UniProtKB-KW"/>
</dbReference>
<evidence type="ECO:0000256" key="2">
    <source>
        <dbReference type="ARBA" id="ARBA00022908"/>
    </source>
</evidence>
<evidence type="ECO:0000256" key="1">
    <source>
        <dbReference type="ARBA" id="ARBA00008857"/>
    </source>
</evidence>
<dbReference type="PANTHER" id="PTHR30629:SF2">
    <property type="entry name" value="PROPHAGE INTEGRASE INTS-RELATED"/>
    <property type="match status" value="1"/>
</dbReference>
<dbReference type="Gene3D" id="3.30.160.390">
    <property type="entry name" value="Integrase, DNA-binding domain"/>
    <property type="match status" value="1"/>
</dbReference>
<dbReference type="InterPro" id="IPR025166">
    <property type="entry name" value="Integrase_DNA_bind_dom"/>
</dbReference>
<evidence type="ECO:0000313" key="6">
    <source>
        <dbReference type="EMBL" id="ABS12099.1"/>
    </source>
</evidence>
<keyword evidence="3" id="KW-0238">DNA-binding</keyword>
<dbReference type="AlphaFoldDB" id="A7KK55"/>
<dbReference type="InterPro" id="IPR002104">
    <property type="entry name" value="Integrase_catalytic"/>
</dbReference>
<dbReference type="CDD" id="cd00801">
    <property type="entry name" value="INT_P4_C"/>
    <property type="match status" value="1"/>
</dbReference>
<dbReference type="InterPro" id="IPR010998">
    <property type="entry name" value="Integrase_recombinase_N"/>
</dbReference>
<dbReference type="InterPro" id="IPR011010">
    <property type="entry name" value="DNA_brk_join_enz"/>
</dbReference>
<reference evidence="6" key="1">
    <citation type="journal article" date="2007" name="J. Bacteriol.">
        <title>Molecular characterization of class 3 integrons from Delftia spp.</title>
        <authorList>
            <person name="Xu H."/>
            <person name="Davies J."/>
            <person name="Miao V."/>
        </authorList>
    </citation>
    <scope>NUCLEOTIDE SEQUENCE</scope>
    <source>
        <strain evidence="6">C17</strain>
    </source>
</reference>
<evidence type="ECO:0000256" key="3">
    <source>
        <dbReference type="ARBA" id="ARBA00023125"/>
    </source>
</evidence>
<dbReference type="InterPro" id="IPR053876">
    <property type="entry name" value="Phage_int_M"/>
</dbReference>
<evidence type="ECO:0000259" key="5">
    <source>
        <dbReference type="PROSITE" id="PS51898"/>
    </source>
</evidence>
<dbReference type="InterPro" id="IPR013762">
    <property type="entry name" value="Integrase-like_cat_sf"/>
</dbReference>
<comment type="similarity">
    <text evidence="1">Belongs to the 'phage' integrase family.</text>
</comment>
<evidence type="ECO:0000256" key="4">
    <source>
        <dbReference type="ARBA" id="ARBA00023172"/>
    </source>
</evidence>
<dbReference type="InterPro" id="IPR038488">
    <property type="entry name" value="Integrase_DNA-bd_sf"/>
</dbReference>
<keyword evidence="2" id="KW-0229">DNA integration</keyword>
<dbReference type="Gene3D" id="1.10.150.130">
    <property type="match status" value="1"/>
</dbReference>
<feature type="domain" description="Tyr recombinase" evidence="5">
    <location>
        <begin position="205"/>
        <end position="395"/>
    </location>
</feature>
<dbReference type="SUPFAM" id="SSF56349">
    <property type="entry name" value="DNA breaking-rejoining enzymes"/>
    <property type="match status" value="1"/>
</dbReference>
<dbReference type="Gene3D" id="1.10.443.10">
    <property type="entry name" value="Intergrase catalytic core"/>
    <property type="match status" value="1"/>
</dbReference>
<dbReference type="PANTHER" id="PTHR30629">
    <property type="entry name" value="PROPHAGE INTEGRASE"/>
    <property type="match status" value="1"/>
</dbReference>
<keyword evidence="4" id="KW-0233">DNA recombination</keyword>
<organism evidence="6">
    <name type="scientific">Delftia acidovorans</name>
    <name type="common">Pseudomonas acidovorans</name>
    <name type="synonym">Comamonas acidovorans</name>
    <dbReference type="NCBI Taxonomy" id="80866"/>
    <lineage>
        <taxon>Bacteria</taxon>
        <taxon>Pseudomonadati</taxon>
        <taxon>Pseudomonadota</taxon>
        <taxon>Betaproteobacteria</taxon>
        <taxon>Burkholderiales</taxon>
        <taxon>Comamonadaceae</taxon>
        <taxon>Delftia</taxon>
    </lineage>
</organism>
<sequence length="413" mass="47320">MLTDKQCKNATCPPDKNRARFTDSLGLYLEVSPSGSKRWFWKTYFDGKEGRMALGSYPAQSLADARKARDIAKLKKADGVDPIQERKLEKLKGSRSDGDTFQFIALEWHGRQVDQWSDTHAGRTKRQLERDLFPWIGERQMANIEPMELLATLQKIEERGALETADRALMLCRQIWRYWLPTAGNTQRDITVGLKNRLTPYRGTNFPAIVEPKRFGELLRAMHVYKGSHTVRTALLLAPLLYQRPGNLRTMEWVEVDLDAALWTIPSMKMKRTKVEKEQGEPHVVPLPTQAVELLRNLQALTGHGTYVFPGQRDHERPMSDNSVRSALYSLGFGTEQSWHGFRASARTMLVDQLDLDPLAIEANLAHAVKDSNGRSYNRTQYLKKRYDQVQAWADYLDRLRLGAEVVPLKRQA</sequence>
<dbReference type="PROSITE" id="PS51898">
    <property type="entry name" value="TYR_RECOMBINASE"/>
    <property type="match status" value="1"/>
</dbReference>
<dbReference type="RefSeq" id="WP_279494899.1">
    <property type="nucleotide sequence ID" value="NZ_CAURVC010000022.1"/>
</dbReference>
<protein>
    <submittedName>
        <fullName evidence="6">Phage P4-type tyrosine recombinase</fullName>
    </submittedName>
</protein>
<accession>A7KK55</accession>
<dbReference type="InterPro" id="IPR050808">
    <property type="entry name" value="Phage_Integrase"/>
</dbReference>
<dbReference type="Pfam" id="PF00589">
    <property type="entry name" value="Phage_integrase"/>
    <property type="match status" value="1"/>
</dbReference>
<dbReference type="EMBL" id="EF467661">
    <property type="protein sequence ID" value="ABS12099.1"/>
    <property type="molecule type" value="Genomic_DNA"/>
</dbReference>
<dbReference type="Pfam" id="PF22022">
    <property type="entry name" value="Phage_int_M"/>
    <property type="match status" value="1"/>
</dbReference>
<dbReference type="GO" id="GO:0015074">
    <property type="term" value="P:DNA integration"/>
    <property type="evidence" value="ECO:0007669"/>
    <property type="project" value="UniProtKB-KW"/>
</dbReference>
<name>A7KK55_DELAC</name>
<dbReference type="Pfam" id="PF13356">
    <property type="entry name" value="Arm-DNA-bind_3"/>
    <property type="match status" value="1"/>
</dbReference>